<dbReference type="Gene3D" id="3.40.140.10">
    <property type="entry name" value="Cytidine Deaminase, domain 2"/>
    <property type="match status" value="1"/>
</dbReference>
<dbReference type="PROSITE" id="PS50249">
    <property type="entry name" value="MPN"/>
    <property type="match status" value="1"/>
</dbReference>
<keyword evidence="8" id="KW-0482">Metalloprotease</keyword>
<dbReference type="Gene3D" id="1.10.287.110">
    <property type="entry name" value="DnaJ domain"/>
    <property type="match status" value="1"/>
</dbReference>
<dbReference type="FunFam" id="3.40.140.10:FF:000033">
    <property type="entry name" value="AMSH-like protease sst2"/>
    <property type="match status" value="1"/>
</dbReference>
<dbReference type="Pfam" id="PF01398">
    <property type="entry name" value="JAB"/>
    <property type="match status" value="1"/>
</dbReference>
<reference evidence="12 13" key="1">
    <citation type="journal article" date="2019" name="Sci. Rep.">
        <title>Comparative genomics of chytrid fungi reveal insights into the obligate biotrophic and pathogenic lifestyle of Synchytrium endobioticum.</title>
        <authorList>
            <person name="van de Vossenberg B.T.L.H."/>
            <person name="Warris S."/>
            <person name="Nguyen H.D.T."/>
            <person name="van Gent-Pelzer M.P.E."/>
            <person name="Joly D.L."/>
            <person name="van de Geest H.C."/>
            <person name="Bonants P.J.M."/>
            <person name="Smith D.S."/>
            <person name="Levesque C.A."/>
            <person name="van der Lee T.A.J."/>
        </authorList>
    </citation>
    <scope>NUCLEOTIDE SEQUENCE [LARGE SCALE GENOMIC DNA]</scope>
    <source>
        <strain evidence="12 13">LEV6574</strain>
    </source>
</reference>
<feature type="domain" description="J" evidence="10">
    <location>
        <begin position="252"/>
        <end position="324"/>
    </location>
</feature>
<comment type="cofactor">
    <cofactor evidence="1">
        <name>Zn(2+)</name>
        <dbReference type="ChEBI" id="CHEBI:29105"/>
    </cofactor>
</comment>
<evidence type="ECO:0000259" key="11">
    <source>
        <dbReference type="PROSITE" id="PS50249"/>
    </source>
</evidence>
<keyword evidence="3" id="KW-0645">Protease</keyword>
<dbReference type="SMART" id="SM00271">
    <property type="entry name" value="DnaJ"/>
    <property type="match status" value="1"/>
</dbReference>
<dbReference type="SUPFAM" id="SSF46565">
    <property type="entry name" value="Chaperone J-domain"/>
    <property type="match status" value="1"/>
</dbReference>
<feature type="region of interest" description="Disordered" evidence="9">
    <location>
        <begin position="410"/>
        <end position="438"/>
    </location>
</feature>
<keyword evidence="7" id="KW-0862">Zinc</keyword>
<organism evidence="12 13">
    <name type="scientific">Synchytrium endobioticum</name>
    <dbReference type="NCBI Taxonomy" id="286115"/>
    <lineage>
        <taxon>Eukaryota</taxon>
        <taxon>Fungi</taxon>
        <taxon>Fungi incertae sedis</taxon>
        <taxon>Chytridiomycota</taxon>
        <taxon>Chytridiomycota incertae sedis</taxon>
        <taxon>Chytridiomycetes</taxon>
        <taxon>Synchytriales</taxon>
        <taxon>Synchytriaceae</taxon>
        <taxon>Synchytrium</taxon>
    </lineage>
</organism>
<dbReference type="GO" id="GO:0005768">
    <property type="term" value="C:endosome"/>
    <property type="evidence" value="ECO:0007669"/>
    <property type="project" value="TreeGrafter"/>
</dbReference>
<feature type="region of interest" description="Disordered" evidence="9">
    <location>
        <begin position="383"/>
        <end position="402"/>
    </location>
</feature>
<evidence type="ECO:0008006" key="14">
    <source>
        <dbReference type="Google" id="ProtNLM"/>
    </source>
</evidence>
<dbReference type="PROSITE" id="PS50076">
    <property type="entry name" value="DNAJ_2"/>
    <property type="match status" value="1"/>
</dbReference>
<dbReference type="Pfam" id="PF00226">
    <property type="entry name" value="DnaJ"/>
    <property type="match status" value="1"/>
</dbReference>
<evidence type="ECO:0000256" key="5">
    <source>
        <dbReference type="ARBA" id="ARBA00022786"/>
    </source>
</evidence>
<dbReference type="GO" id="GO:0016020">
    <property type="term" value="C:membrane"/>
    <property type="evidence" value="ECO:0007669"/>
    <property type="project" value="TreeGrafter"/>
</dbReference>
<feature type="domain" description="MPN" evidence="11">
    <location>
        <begin position="16"/>
        <end position="146"/>
    </location>
</feature>
<dbReference type="OrthoDB" id="3640at2759"/>
<evidence type="ECO:0000256" key="8">
    <source>
        <dbReference type="ARBA" id="ARBA00023049"/>
    </source>
</evidence>
<dbReference type="SUPFAM" id="SSF102712">
    <property type="entry name" value="JAB1/MPN domain"/>
    <property type="match status" value="1"/>
</dbReference>
<dbReference type="GO" id="GO:0046872">
    <property type="term" value="F:metal ion binding"/>
    <property type="evidence" value="ECO:0007669"/>
    <property type="project" value="UniProtKB-KW"/>
</dbReference>
<evidence type="ECO:0000256" key="3">
    <source>
        <dbReference type="ARBA" id="ARBA00022670"/>
    </source>
</evidence>
<evidence type="ECO:0000256" key="2">
    <source>
        <dbReference type="ARBA" id="ARBA00010981"/>
    </source>
</evidence>
<accession>A0A507CKR9</accession>
<dbReference type="PANTHER" id="PTHR12947">
    <property type="entry name" value="AMSH-LIKE PROTEASE"/>
    <property type="match status" value="1"/>
</dbReference>
<sequence>MEIDLPKTENGTRLRNLVLPVQIYNMFLNIAEKNTLANRETCGILCGKLEADRLYLTTMVIPKQTGTSDSCTTMNEEELFEVQDKEDLMTMGWIHTHPTQSCFMSSVDLHTHCMFQIMLPEAIAIVLSPKHIPRHGIFRLTDPPGLEVITSCAASEMFHPHPDLPLYCQADKAGVGHVVPVNEPCRQRAIKFTHYVLEDWNQPRAATSMASSAPGTCTNDDTFDVDTFLRTQATAFHQDIEIERILGCVKHNPIEILELPPSVYLTGTLDPKHIKLQYRKKSLLTHPDKTTNPSAAAAFELLKHAEHTLTADPEQTAALLDMLREARTTVLRALKIGSADPKAGSAETIVAIRMELRRMIRDIENREVIKNRNEVEFKRREEDRLAEAKKRKADEDKAWEATRDERVQSWRSFVKGGPKKKAKKDDGVVPGMPGTHRK</sequence>
<dbReference type="GO" id="GO:0061578">
    <property type="term" value="F:K63-linked deubiquitinase activity"/>
    <property type="evidence" value="ECO:0007669"/>
    <property type="project" value="InterPro"/>
</dbReference>
<dbReference type="Proteomes" id="UP000320475">
    <property type="component" value="Unassembled WGS sequence"/>
</dbReference>
<dbReference type="SMART" id="SM00232">
    <property type="entry name" value="JAB_MPN"/>
    <property type="match status" value="1"/>
</dbReference>
<dbReference type="GO" id="GO:0070536">
    <property type="term" value="P:protein K63-linked deubiquitination"/>
    <property type="evidence" value="ECO:0007669"/>
    <property type="project" value="InterPro"/>
</dbReference>
<dbReference type="PANTHER" id="PTHR12947:SF13">
    <property type="entry name" value="FI19924P1"/>
    <property type="match status" value="1"/>
</dbReference>
<dbReference type="InterPro" id="IPR036869">
    <property type="entry name" value="J_dom_sf"/>
</dbReference>
<evidence type="ECO:0000256" key="6">
    <source>
        <dbReference type="ARBA" id="ARBA00022801"/>
    </source>
</evidence>
<dbReference type="InterPro" id="IPR001623">
    <property type="entry name" value="DnaJ_domain"/>
</dbReference>
<name>A0A507CKR9_9FUNG</name>
<dbReference type="CDD" id="cd06257">
    <property type="entry name" value="DnaJ"/>
    <property type="match status" value="1"/>
</dbReference>
<dbReference type="InterPro" id="IPR037518">
    <property type="entry name" value="MPN"/>
</dbReference>
<evidence type="ECO:0000256" key="1">
    <source>
        <dbReference type="ARBA" id="ARBA00001947"/>
    </source>
</evidence>
<dbReference type="AlphaFoldDB" id="A0A507CKR9"/>
<dbReference type="InterPro" id="IPR000555">
    <property type="entry name" value="JAMM/MPN+_dom"/>
</dbReference>
<keyword evidence="4" id="KW-0479">Metal-binding</keyword>
<dbReference type="InterPro" id="IPR044098">
    <property type="entry name" value="STAMBP/STALP-like_MPN"/>
</dbReference>
<dbReference type="VEuPathDB" id="FungiDB:SeMB42_g07186"/>
<evidence type="ECO:0000256" key="4">
    <source>
        <dbReference type="ARBA" id="ARBA00022723"/>
    </source>
</evidence>
<keyword evidence="5" id="KW-0833">Ubl conjugation pathway</keyword>
<evidence type="ECO:0000259" key="10">
    <source>
        <dbReference type="PROSITE" id="PS50076"/>
    </source>
</evidence>
<proteinExistence type="inferred from homology"/>
<protein>
    <recommendedName>
        <fullName evidence="14">MPN domain-containing protein</fullName>
    </recommendedName>
</protein>
<evidence type="ECO:0000313" key="13">
    <source>
        <dbReference type="Proteomes" id="UP000320475"/>
    </source>
</evidence>
<dbReference type="GO" id="GO:0006508">
    <property type="term" value="P:proteolysis"/>
    <property type="evidence" value="ECO:0007669"/>
    <property type="project" value="UniProtKB-KW"/>
</dbReference>
<keyword evidence="6" id="KW-0378">Hydrolase</keyword>
<comment type="similarity">
    <text evidence="2">Belongs to the peptidase M67C family.</text>
</comment>
<dbReference type="GO" id="GO:0140492">
    <property type="term" value="F:metal-dependent deubiquitinase activity"/>
    <property type="evidence" value="ECO:0007669"/>
    <property type="project" value="InterPro"/>
</dbReference>
<comment type="caution">
    <text evidence="12">The sequence shown here is derived from an EMBL/GenBank/DDBJ whole genome shotgun (WGS) entry which is preliminary data.</text>
</comment>
<evidence type="ECO:0000256" key="9">
    <source>
        <dbReference type="SAM" id="MobiDB-lite"/>
    </source>
</evidence>
<evidence type="ECO:0000256" key="7">
    <source>
        <dbReference type="ARBA" id="ARBA00022833"/>
    </source>
</evidence>
<dbReference type="EMBL" id="QEAM01000406">
    <property type="protein sequence ID" value="TPX40199.1"/>
    <property type="molecule type" value="Genomic_DNA"/>
</dbReference>
<gene>
    <name evidence="12" type="ORF">SeLEV6574_g06738</name>
</gene>
<evidence type="ECO:0000313" key="12">
    <source>
        <dbReference type="EMBL" id="TPX40199.1"/>
    </source>
</evidence>
<dbReference type="CDD" id="cd08066">
    <property type="entry name" value="MPN_AMSH_like"/>
    <property type="match status" value="1"/>
</dbReference>